<dbReference type="Gene3D" id="2.40.160.20">
    <property type="match status" value="1"/>
</dbReference>
<dbReference type="AlphaFoldDB" id="A0A4Q9HGQ3"/>
<keyword evidence="3" id="KW-1185">Reference proteome</keyword>
<organism evidence="2 3">
    <name type="scientific">Pedobacter kyonggii</name>
    <dbReference type="NCBI Taxonomy" id="1926871"/>
    <lineage>
        <taxon>Bacteria</taxon>
        <taxon>Pseudomonadati</taxon>
        <taxon>Bacteroidota</taxon>
        <taxon>Sphingobacteriia</taxon>
        <taxon>Sphingobacteriales</taxon>
        <taxon>Sphingobacteriaceae</taxon>
        <taxon>Pedobacter</taxon>
    </lineage>
</organism>
<evidence type="ECO:0000313" key="2">
    <source>
        <dbReference type="EMBL" id="TBO44423.1"/>
    </source>
</evidence>
<dbReference type="Pfam" id="PF13568">
    <property type="entry name" value="OMP_b-brl_2"/>
    <property type="match status" value="1"/>
</dbReference>
<evidence type="ECO:0000313" key="3">
    <source>
        <dbReference type="Proteomes" id="UP000291819"/>
    </source>
</evidence>
<dbReference type="InterPro" id="IPR025665">
    <property type="entry name" value="Beta-barrel_OMP_2"/>
</dbReference>
<dbReference type="OrthoDB" id="1150878at2"/>
<proteinExistence type="predicted"/>
<gene>
    <name evidence="2" type="ORF">EYS08_03695</name>
</gene>
<feature type="domain" description="Outer membrane protein beta-barrel" evidence="1">
    <location>
        <begin position="34"/>
        <end position="184"/>
    </location>
</feature>
<name>A0A4Q9HGQ3_9SPHI</name>
<evidence type="ECO:0000259" key="1">
    <source>
        <dbReference type="Pfam" id="PF13568"/>
    </source>
</evidence>
<dbReference type="Proteomes" id="UP000291819">
    <property type="component" value="Unassembled WGS sequence"/>
</dbReference>
<protein>
    <submittedName>
        <fullName evidence="2">PorT family protein</fullName>
    </submittedName>
</protein>
<dbReference type="RefSeq" id="WP_131028498.1">
    <property type="nucleotide sequence ID" value="NZ_SIXF01000002.1"/>
</dbReference>
<reference evidence="2 3" key="1">
    <citation type="submission" date="2019-02" db="EMBL/GenBank/DDBJ databases">
        <title>Pedobacter kyonggii whole genome sequence analysis.</title>
        <authorList>
            <person name="Dahal R.H."/>
        </authorList>
    </citation>
    <scope>NUCLEOTIDE SEQUENCE [LARGE SCALE GENOMIC DNA]</scope>
    <source>
        <strain evidence="2 3">K-4-11-1</strain>
    </source>
</reference>
<dbReference type="EMBL" id="SIXF01000002">
    <property type="protein sequence ID" value="TBO44423.1"/>
    <property type="molecule type" value="Genomic_DNA"/>
</dbReference>
<accession>A0A4Q9HGQ3</accession>
<sequence length="204" mass="21791">MKKNVLAFVCVLGATIFITELSAQEKPVSVKFKARAGLFNYRLGGDMKGFKSKIGIGGTVGATVKYEVSSNFALQSGLDVYYNTSKLEAKNGGSSAKIKTLGLEIPLYAILQKEVGAGKAFIGAGAYLGYGIGAKADGVNLYEENSGSLAMNRFDYGLGGITGYDFDTNWQINAAYRFGLRDLHKAREGSMKNNGATIGIAYKF</sequence>
<comment type="caution">
    <text evidence="2">The sequence shown here is derived from an EMBL/GenBank/DDBJ whole genome shotgun (WGS) entry which is preliminary data.</text>
</comment>